<dbReference type="SUPFAM" id="SSF51556">
    <property type="entry name" value="Metallo-dependent hydrolases"/>
    <property type="match status" value="1"/>
</dbReference>
<evidence type="ECO:0000256" key="1">
    <source>
        <dbReference type="ARBA" id="ARBA00006745"/>
    </source>
</evidence>
<dbReference type="NCBIfam" id="NF006056">
    <property type="entry name" value="PRK08204.1"/>
    <property type="match status" value="1"/>
</dbReference>
<dbReference type="PANTHER" id="PTHR43794">
    <property type="entry name" value="AMINOHYDROLASE SSNA-RELATED"/>
    <property type="match status" value="1"/>
</dbReference>
<protein>
    <submittedName>
        <fullName evidence="4">Cytosine/adenosine deaminase-related metal-dependent hydrolase</fullName>
    </submittedName>
</protein>
<evidence type="ECO:0000313" key="5">
    <source>
        <dbReference type="Proteomes" id="UP000236959"/>
    </source>
</evidence>
<evidence type="ECO:0000256" key="2">
    <source>
        <dbReference type="ARBA" id="ARBA00022801"/>
    </source>
</evidence>
<dbReference type="Pfam" id="PF01979">
    <property type="entry name" value="Amidohydro_1"/>
    <property type="match status" value="1"/>
</dbReference>
<dbReference type="EMBL" id="PPCN01000020">
    <property type="protein sequence ID" value="POF27867.1"/>
    <property type="molecule type" value="Genomic_DNA"/>
</dbReference>
<dbReference type="AlphaFoldDB" id="A0A2S3UJJ8"/>
<sequence>MCRLCNATTPDQSCPVQHDFLTAGAAPGAAGTFAATGTLAAQDAAASTIPQGVGVEGRRILLKGGIVLSMDDAVGNFAVGDVLIDGGRIAEVGANIDAGDAAVIDAKGKIVMPGFIDTHHHQFETALRGQLANGILINDGRPSSVHNYYETILQTFSMVYRPEDVYINELFGSIAQLDAGVTTVMDVSQIHHSPEHSDAAIEGLRDAGRRSVFGYFEGWGDRAQYPQDAKRIKEQYFSSGDQLMTMVMGGEIYLPGHEAAWATGRELDLPIALHVVGTFGMQGTFDELGASGKFGPDNIFIHMTGMSENGWKYAADAGAHVSLSVPIEMHMRHGEPPIQKAIDLGMGLSLSTDVECTMTADFFTQMRSLLTLQRMNANGKALAGEDYPELLTTLDALRAATMGGAEGLRLGGRTGSLTPGKDADIILLDAEAINVAPLNNAPGAVVTLMERGNVDTVFVAGQIKKWKGQLMGFDLARLTSELEKSRDYLFEAAGIERDLFAI</sequence>
<dbReference type="Proteomes" id="UP000236959">
    <property type="component" value="Unassembled WGS sequence"/>
</dbReference>
<keyword evidence="2 4" id="KW-0378">Hydrolase</keyword>
<evidence type="ECO:0000259" key="3">
    <source>
        <dbReference type="Pfam" id="PF01979"/>
    </source>
</evidence>
<comment type="similarity">
    <text evidence="1">Belongs to the metallo-dependent hydrolases superfamily. ATZ/TRZ family.</text>
</comment>
<dbReference type="SUPFAM" id="SSF51338">
    <property type="entry name" value="Composite domain of metallo-dependent hydrolases"/>
    <property type="match status" value="1"/>
</dbReference>
<name>A0A2S3UJJ8_9HYPH</name>
<dbReference type="InterPro" id="IPR050287">
    <property type="entry name" value="MTA/SAH_deaminase"/>
</dbReference>
<reference evidence="4 5" key="1">
    <citation type="submission" date="2018-01" db="EMBL/GenBank/DDBJ databases">
        <title>Genomic Encyclopedia of Archaeal and Bacterial Type Strains, Phase II (KMG-II): from individual species to whole genera.</title>
        <authorList>
            <person name="Goeker M."/>
        </authorList>
    </citation>
    <scope>NUCLEOTIDE SEQUENCE [LARGE SCALE GENOMIC DNA]</scope>
    <source>
        <strain evidence="4 5">DSM 17023</strain>
    </source>
</reference>
<organism evidence="4 5">
    <name type="scientific">Roseibium marinum</name>
    <dbReference type="NCBI Taxonomy" id="281252"/>
    <lineage>
        <taxon>Bacteria</taxon>
        <taxon>Pseudomonadati</taxon>
        <taxon>Pseudomonadota</taxon>
        <taxon>Alphaproteobacteria</taxon>
        <taxon>Hyphomicrobiales</taxon>
        <taxon>Stappiaceae</taxon>
        <taxon>Roseibium</taxon>
    </lineage>
</organism>
<dbReference type="Gene3D" id="2.30.40.10">
    <property type="entry name" value="Urease, subunit C, domain 1"/>
    <property type="match status" value="1"/>
</dbReference>
<dbReference type="GO" id="GO:0016810">
    <property type="term" value="F:hydrolase activity, acting on carbon-nitrogen (but not peptide) bonds"/>
    <property type="evidence" value="ECO:0007669"/>
    <property type="project" value="InterPro"/>
</dbReference>
<dbReference type="PANTHER" id="PTHR43794:SF11">
    <property type="entry name" value="AMIDOHYDROLASE-RELATED DOMAIN-CONTAINING PROTEIN"/>
    <property type="match status" value="1"/>
</dbReference>
<accession>A0A2S3UJJ8</accession>
<proteinExistence type="inferred from homology"/>
<feature type="domain" description="Amidohydrolase-related" evidence="3">
    <location>
        <begin position="110"/>
        <end position="463"/>
    </location>
</feature>
<dbReference type="InterPro" id="IPR011059">
    <property type="entry name" value="Metal-dep_hydrolase_composite"/>
</dbReference>
<dbReference type="InterPro" id="IPR032466">
    <property type="entry name" value="Metal_Hydrolase"/>
</dbReference>
<dbReference type="RefSeq" id="WP_103225482.1">
    <property type="nucleotide sequence ID" value="NZ_PPCN01000020.1"/>
</dbReference>
<dbReference type="OrthoDB" id="9796020at2"/>
<keyword evidence="5" id="KW-1185">Reference proteome</keyword>
<dbReference type="InterPro" id="IPR006680">
    <property type="entry name" value="Amidohydro-rel"/>
</dbReference>
<dbReference type="Gene3D" id="3.20.20.140">
    <property type="entry name" value="Metal-dependent hydrolases"/>
    <property type="match status" value="1"/>
</dbReference>
<gene>
    <name evidence="4" type="ORF">CLV41_12027</name>
</gene>
<evidence type="ECO:0000313" key="4">
    <source>
        <dbReference type="EMBL" id="POF27867.1"/>
    </source>
</evidence>
<comment type="caution">
    <text evidence="4">The sequence shown here is derived from an EMBL/GenBank/DDBJ whole genome shotgun (WGS) entry which is preliminary data.</text>
</comment>